<accession>A0A6J5L8P7</accession>
<protein>
    <submittedName>
        <fullName evidence="1">Uncharacterized protein</fullName>
    </submittedName>
</protein>
<evidence type="ECO:0000313" key="1">
    <source>
        <dbReference type="EMBL" id="CAB4129703.1"/>
    </source>
</evidence>
<gene>
    <name evidence="1" type="ORF">UFOVP116_87</name>
</gene>
<dbReference type="EMBL" id="LR796237">
    <property type="protein sequence ID" value="CAB4129703.1"/>
    <property type="molecule type" value="Genomic_DNA"/>
</dbReference>
<organism evidence="1">
    <name type="scientific">uncultured Caudovirales phage</name>
    <dbReference type="NCBI Taxonomy" id="2100421"/>
    <lineage>
        <taxon>Viruses</taxon>
        <taxon>Duplodnaviria</taxon>
        <taxon>Heunggongvirae</taxon>
        <taxon>Uroviricota</taxon>
        <taxon>Caudoviricetes</taxon>
        <taxon>Peduoviridae</taxon>
        <taxon>Maltschvirus</taxon>
        <taxon>Maltschvirus maltsch</taxon>
    </lineage>
</organism>
<proteinExistence type="predicted"/>
<reference evidence="1" key="1">
    <citation type="submission" date="2020-04" db="EMBL/GenBank/DDBJ databases">
        <authorList>
            <person name="Chiriac C."/>
            <person name="Salcher M."/>
            <person name="Ghai R."/>
            <person name="Kavagutti S V."/>
        </authorList>
    </citation>
    <scope>NUCLEOTIDE SEQUENCE</scope>
</reference>
<sequence>MNYKTFYTIFLAEMPQRLQGSNDFGAQLGMLQENISYNNNVKTVNTNIFKLELGSQVTYWFGDESAQNVSIIVDTNVDGNFCKVVLSSKNPAIPQGSPPFASELYLEIKLDTGKAALVLTSDNLMSTDGEKLWKGLVQRGNKLSVYDTELSKYVLTPIESISQLDDFLGDFTKNKYVFVLSETADQQRGTMHSINIMELKRLANWPLFEFIEKSKQK</sequence>
<name>A0A6J5L8P7_9CAUD</name>